<keyword evidence="3" id="KW-1185">Reference proteome</keyword>
<dbReference type="Proteomes" id="UP000238312">
    <property type="component" value="Unassembled WGS sequence"/>
</dbReference>
<dbReference type="InterPro" id="IPR017517">
    <property type="entry name" value="Maleyloyr_isom"/>
</dbReference>
<dbReference type="SUPFAM" id="SSF109854">
    <property type="entry name" value="DinB/YfiT-like putative metalloenzymes"/>
    <property type="match status" value="1"/>
</dbReference>
<dbReference type="AlphaFoldDB" id="A0A2T0MZT9"/>
<dbReference type="Pfam" id="PF11716">
    <property type="entry name" value="MDMPI_N"/>
    <property type="match status" value="1"/>
</dbReference>
<comment type="caution">
    <text evidence="2">The sequence shown here is derived from an EMBL/GenBank/DDBJ whole genome shotgun (WGS) entry which is preliminary data.</text>
</comment>
<gene>
    <name evidence="2" type="ORF">B0I32_108248</name>
</gene>
<accession>A0A2T0MZT9</accession>
<dbReference type="NCBIfam" id="TIGR03083">
    <property type="entry name" value="maleylpyruvate isomerase family mycothiol-dependent enzyme"/>
    <property type="match status" value="1"/>
</dbReference>
<dbReference type="InterPro" id="IPR034660">
    <property type="entry name" value="DinB/YfiT-like"/>
</dbReference>
<name>A0A2T0MZT9_9ACTN</name>
<evidence type="ECO:0000313" key="2">
    <source>
        <dbReference type="EMBL" id="PRX64887.1"/>
    </source>
</evidence>
<feature type="domain" description="Mycothiol-dependent maleylpyruvate isomerase metal-binding" evidence="1">
    <location>
        <begin position="13"/>
        <end position="99"/>
    </location>
</feature>
<proteinExistence type="predicted"/>
<evidence type="ECO:0000259" key="1">
    <source>
        <dbReference type="Pfam" id="PF11716"/>
    </source>
</evidence>
<dbReference type="RefSeq" id="WP_106241583.1">
    <property type="nucleotide sequence ID" value="NZ_PVNG01000008.1"/>
</dbReference>
<organism evidence="2 3">
    <name type="scientific">Nonomuraea fuscirosea</name>
    <dbReference type="NCBI Taxonomy" id="1291556"/>
    <lineage>
        <taxon>Bacteria</taxon>
        <taxon>Bacillati</taxon>
        <taxon>Actinomycetota</taxon>
        <taxon>Actinomycetes</taxon>
        <taxon>Streptosporangiales</taxon>
        <taxon>Streptosporangiaceae</taxon>
        <taxon>Nonomuraea</taxon>
    </lineage>
</organism>
<dbReference type="InterPro" id="IPR024344">
    <property type="entry name" value="MDMPI_metal-binding"/>
</dbReference>
<dbReference type="GO" id="GO:0046872">
    <property type="term" value="F:metal ion binding"/>
    <property type="evidence" value="ECO:0007669"/>
    <property type="project" value="InterPro"/>
</dbReference>
<protein>
    <submittedName>
        <fullName evidence="2">Uncharacterized protein (TIGR03083 family)</fullName>
    </submittedName>
</protein>
<sequence length="195" mass="21200">MSPTDAELKQHIHAERERLTCLLTDLPAQGWDSPSLCEGWRVREVVAHMTAPFRTSLPRFVAGLAAARFSFDRYADRSARKDTTRMPDAALLACLRENVTNEWRPPGGGLAGALSHDVIHGLDMTEPLGLPAPPAERVALVLASADDRSLSYFGVDLTGVRLRGTDADIELGTGEPVELPVKDILLTVSGRRPLP</sequence>
<dbReference type="Gene3D" id="1.20.120.450">
    <property type="entry name" value="dinb family like domain"/>
    <property type="match status" value="1"/>
</dbReference>
<dbReference type="EMBL" id="PVNG01000008">
    <property type="protein sequence ID" value="PRX64887.1"/>
    <property type="molecule type" value="Genomic_DNA"/>
</dbReference>
<dbReference type="OrthoDB" id="5178565at2"/>
<reference evidence="2 3" key="1">
    <citation type="submission" date="2018-03" db="EMBL/GenBank/DDBJ databases">
        <title>Genomic Encyclopedia of Type Strains, Phase III (KMG-III): the genomes of soil and plant-associated and newly described type strains.</title>
        <authorList>
            <person name="Whitman W."/>
        </authorList>
    </citation>
    <scope>NUCLEOTIDE SEQUENCE [LARGE SCALE GENOMIC DNA]</scope>
    <source>
        <strain evidence="2 3">CGMCC 4.7104</strain>
    </source>
</reference>
<evidence type="ECO:0000313" key="3">
    <source>
        <dbReference type="Proteomes" id="UP000238312"/>
    </source>
</evidence>